<dbReference type="EMBL" id="CAUOFW020000796">
    <property type="protein sequence ID" value="CAK9137024.1"/>
    <property type="molecule type" value="Genomic_DNA"/>
</dbReference>
<feature type="domain" description="F-box" evidence="4">
    <location>
        <begin position="71"/>
        <end position="111"/>
    </location>
</feature>
<dbReference type="AlphaFoldDB" id="A0ABC8SWG3"/>
<evidence type="ECO:0000259" key="4">
    <source>
        <dbReference type="PROSITE" id="PS50181"/>
    </source>
</evidence>
<accession>A0ABC8SWG3</accession>
<dbReference type="SUPFAM" id="SSF50965">
    <property type="entry name" value="Galactose oxidase, central domain"/>
    <property type="match status" value="1"/>
</dbReference>
<keyword evidence="2" id="KW-0833">Ubl conjugation pathway</keyword>
<gene>
    <name evidence="6" type="ORF">ILEXP_LOCUS28226</name>
    <name evidence="5" type="ORF">ILEXP_LOCUS4045</name>
</gene>
<evidence type="ECO:0000256" key="3">
    <source>
        <dbReference type="SAM" id="MobiDB-lite"/>
    </source>
</evidence>
<dbReference type="Gene3D" id="2.120.10.80">
    <property type="entry name" value="Kelch-type beta propeller"/>
    <property type="match status" value="1"/>
</dbReference>
<protein>
    <recommendedName>
        <fullName evidence="4">F-box domain-containing protein</fullName>
    </recommendedName>
</protein>
<dbReference type="InterPro" id="IPR015915">
    <property type="entry name" value="Kelch-typ_b-propeller"/>
</dbReference>
<comment type="caution">
    <text evidence="6">The sequence shown here is derived from an EMBL/GenBank/DDBJ whole genome shotgun (WGS) entry which is preliminary data.</text>
</comment>
<dbReference type="EMBL" id="CAUOFW020003371">
    <property type="protein sequence ID" value="CAK9159534.1"/>
    <property type="molecule type" value="Genomic_DNA"/>
</dbReference>
<dbReference type="InterPro" id="IPR056592">
    <property type="entry name" value="Beta-prop_At3g26010-like"/>
</dbReference>
<dbReference type="InterPro" id="IPR001810">
    <property type="entry name" value="F-box_dom"/>
</dbReference>
<organism evidence="6 7">
    <name type="scientific">Ilex paraguariensis</name>
    <name type="common">yerba mate</name>
    <dbReference type="NCBI Taxonomy" id="185542"/>
    <lineage>
        <taxon>Eukaryota</taxon>
        <taxon>Viridiplantae</taxon>
        <taxon>Streptophyta</taxon>
        <taxon>Embryophyta</taxon>
        <taxon>Tracheophyta</taxon>
        <taxon>Spermatophyta</taxon>
        <taxon>Magnoliopsida</taxon>
        <taxon>eudicotyledons</taxon>
        <taxon>Gunneridae</taxon>
        <taxon>Pentapetalae</taxon>
        <taxon>asterids</taxon>
        <taxon>campanulids</taxon>
        <taxon>Aquifoliales</taxon>
        <taxon>Aquifoliaceae</taxon>
        <taxon>Ilex</taxon>
    </lineage>
</organism>
<proteinExistence type="predicted"/>
<evidence type="ECO:0000313" key="5">
    <source>
        <dbReference type="EMBL" id="CAK9137024.1"/>
    </source>
</evidence>
<dbReference type="PANTHER" id="PTHR10706">
    <property type="entry name" value="F-BOX FAMILY PROTEIN"/>
    <property type="match status" value="1"/>
</dbReference>
<sequence>MALLPSGNLGDDNSGFPSDKDSLNLAMERGKSWSDDGYELNRRGTGVFHPHIKLTDIVDKENNHIPIDRILPDDLQEKIIASLPLECILKASCVCKKWNEIVHSKKFMLNISNALAQKPWYFMFTSSDEPIGYFYDPLLSKWYSSELPCSVKHNYYIASSCGLVCFMDNYSRNELYVCNPLTRNYKKLELLGQPFLGYTALAFSVDWPSHSYTVAIVGSEHVFDDEWAISIHIYTSNKMIWLSPMKKTLTRWRAGYDSIICDGVLYVLVYYTGTDETEDHHALLTYNLYTPSFQDMSISTRVPVPCFVTCGRLLNLDDKLVMVGGIGRQDRPGIIKGICIWVLKGRELEEVSRVPYKLFQGFGEIDDVFASSGAGDLIYVQSYGATALLVFDMTLRQWSWSRKCPVIKKFSLQLFSGFCFQPRLELSS</sequence>
<dbReference type="PROSITE" id="PS50181">
    <property type="entry name" value="FBOX"/>
    <property type="match status" value="1"/>
</dbReference>
<comment type="pathway">
    <text evidence="1">Protein modification; protein ubiquitination.</text>
</comment>
<evidence type="ECO:0000313" key="6">
    <source>
        <dbReference type="EMBL" id="CAK9159534.1"/>
    </source>
</evidence>
<reference evidence="6 7" key="1">
    <citation type="submission" date="2024-02" db="EMBL/GenBank/DDBJ databases">
        <authorList>
            <person name="Vignale AGUSTIN F."/>
            <person name="Sosa J E."/>
            <person name="Modenutti C."/>
        </authorList>
    </citation>
    <scope>NUCLEOTIDE SEQUENCE [LARGE SCALE GENOMIC DNA]</scope>
</reference>
<name>A0ABC8SWG3_9AQUA</name>
<dbReference type="SUPFAM" id="SSF81383">
    <property type="entry name" value="F-box domain"/>
    <property type="match status" value="1"/>
</dbReference>
<dbReference type="InterPro" id="IPR011043">
    <property type="entry name" value="Gal_Oxase/kelch_b-propeller"/>
</dbReference>
<evidence type="ECO:0000256" key="2">
    <source>
        <dbReference type="ARBA" id="ARBA00022786"/>
    </source>
</evidence>
<feature type="region of interest" description="Disordered" evidence="3">
    <location>
        <begin position="1"/>
        <end position="21"/>
    </location>
</feature>
<dbReference type="Gene3D" id="1.20.1280.50">
    <property type="match status" value="1"/>
</dbReference>
<dbReference type="InterPro" id="IPR045048">
    <property type="entry name" value="FBXO31/39"/>
</dbReference>
<dbReference type="Proteomes" id="UP001642360">
    <property type="component" value="Unassembled WGS sequence"/>
</dbReference>
<dbReference type="FunFam" id="1.20.1280.50:FF:000030">
    <property type="entry name" value="F-box/kelch-repeat protein At3g61590"/>
    <property type="match status" value="1"/>
</dbReference>
<dbReference type="Pfam" id="PF00646">
    <property type="entry name" value="F-box"/>
    <property type="match status" value="1"/>
</dbReference>
<keyword evidence="7" id="KW-1185">Reference proteome</keyword>
<evidence type="ECO:0000313" key="7">
    <source>
        <dbReference type="Proteomes" id="UP001642360"/>
    </source>
</evidence>
<dbReference type="Pfam" id="PF24750">
    <property type="entry name" value="b-prop_At3g26010-like"/>
    <property type="match status" value="1"/>
</dbReference>
<dbReference type="PANTHER" id="PTHR10706:SF130">
    <property type="entry name" value="F-BOX ONLY PROTEIN 31"/>
    <property type="match status" value="1"/>
</dbReference>
<evidence type="ECO:0000256" key="1">
    <source>
        <dbReference type="ARBA" id="ARBA00004906"/>
    </source>
</evidence>
<dbReference type="SMART" id="SM00256">
    <property type="entry name" value="FBOX"/>
    <property type="match status" value="1"/>
</dbReference>
<dbReference type="InterPro" id="IPR036047">
    <property type="entry name" value="F-box-like_dom_sf"/>
</dbReference>